<sequence>MPMIVYLYSYEHCVYLRVKIELDTIKQLASAIREQTILAVQLTTPVWLQLLLEHHIFFLNQLSPEVCRESAQSLDMPLEVLPETDDRIMATNIVPPISITAASQDPTGCEKCT</sequence>
<name>A0AAV3XU10_9GAST</name>
<accession>A0AAV3XU10</accession>
<keyword evidence="2" id="KW-1185">Reference proteome</keyword>
<comment type="caution">
    <text evidence="1">The sequence shown here is derived from an EMBL/GenBank/DDBJ whole genome shotgun (WGS) entry which is preliminary data.</text>
</comment>
<protein>
    <submittedName>
        <fullName evidence="1">Uncharacterized protein</fullName>
    </submittedName>
</protein>
<evidence type="ECO:0000313" key="2">
    <source>
        <dbReference type="Proteomes" id="UP000735302"/>
    </source>
</evidence>
<evidence type="ECO:0000313" key="1">
    <source>
        <dbReference type="EMBL" id="GFN73582.1"/>
    </source>
</evidence>
<reference evidence="1 2" key="1">
    <citation type="journal article" date="2021" name="Elife">
        <title>Chloroplast acquisition without the gene transfer in kleptoplastic sea slugs, Plakobranchus ocellatus.</title>
        <authorList>
            <person name="Maeda T."/>
            <person name="Takahashi S."/>
            <person name="Yoshida T."/>
            <person name="Shimamura S."/>
            <person name="Takaki Y."/>
            <person name="Nagai Y."/>
            <person name="Toyoda A."/>
            <person name="Suzuki Y."/>
            <person name="Arimoto A."/>
            <person name="Ishii H."/>
            <person name="Satoh N."/>
            <person name="Nishiyama T."/>
            <person name="Hasebe M."/>
            <person name="Maruyama T."/>
            <person name="Minagawa J."/>
            <person name="Obokata J."/>
            <person name="Shigenobu S."/>
        </authorList>
    </citation>
    <scope>NUCLEOTIDE SEQUENCE [LARGE SCALE GENOMIC DNA]</scope>
</reference>
<dbReference type="EMBL" id="BLXT01000008">
    <property type="protein sequence ID" value="GFN73582.1"/>
    <property type="molecule type" value="Genomic_DNA"/>
</dbReference>
<dbReference type="AlphaFoldDB" id="A0AAV3XU10"/>
<organism evidence="1 2">
    <name type="scientific">Plakobranchus ocellatus</name>
    <dbReference type="NCBI Taxonomy" id="259542"/>
    <lineage>
        <taxon>Eukaryota</taxon>
        <taxon>Metazoa</taxon>
        <taxon>Spiralia</taxon>
        <taxon>Lophotrochozoa</taxon>
        <taxon>Mollusca</taxon>
        <taxon>Gastropoda</taxon>
        <taxon>Heterobranchia</taxon>
        <taxon>Euthyneura</taxon>
        <taxon>Panpulmonata</taxon>
        <taxon>Sacoglossa</taxon>
        <taxon>Placobranchoidea</taxon>
        <taxon>Plakobranchidae</taxon>
        <taxon>Plakobranchus</taxon>
    </lineage>
</organism>
<dbReference type="Proteomes" id="UP000735302">
    <property type="component" value="Unassembled WGS sequence"/>
</dbReference>
<gene>
    <name evidence="1" type="ORF">PoB_000008800</name>
</gene>
<proteinExistence type="predicted"/>